<dbReference type="PANTHER" id="PTHR35332">
    <property type="entry name" value="REGULATION OF ENOLASE PROTEIN 1"/>
    <property type="match status" value="1"/>
</dbReference>
<accession>A0A8J3ZT16</accession>
<dbReference type="Proteomes" id="UP000635606">
    <property type="component" value="Unassembled WGS sequence"/>
</dbReference>
<name>A0A8J3ZT16_9ACTN</name>
<evidence type="ECO:0000313" key="1">
    <source>
        <dbReference type="EMBL" id="GIJ66951.1"/>
    </source>
</evidence>
<dbReference type="SUPFAM" id="SSF49899">
    <property type="entry name" value="Concanavalin A-like lectins/glucanases"/>
    <property type="match status" value="1"/>
</dbReference>
<sequence>MSTESLTGTFSASARTDWFIDPATGEATASAPLRLVPVTGDFQLRAHVRVPLAATYDAGTLFVHGGPSTWAKLALERSPEGTDMIVTVVTRGVSDDANGVVVPTPGETWLRISRTGEVYAFHFSADGDRWSLVRLFTLGPVDGHEVGVGVQSPTGDGLTATFSGVSLVHETLADPRDGS</sequence>
<reference evidence="1" key="1">
    <citation type="submission" date="2021-01" db="EMBL/GenBank/DDBJ databases">
        <title>Whole genome shotgun sequence of Virgisporangium ochraceum NBRC 16418.</title>
        <authorList>
            <person name="Komaki H."/>
            <person name="Tamura T."/>
        </authorList>
    </citation>
    <scope>NUCLEOTIDE SEQUENCE</scope>
    <source>
        <strain evidence="1">NBRC 16418</strain>
    </source>
</reference>
<proteinExistence type="predicted"/>
<dbReference type="InterPro" id="IPR009784">
    <property type="entry name" value="DUF1349"/>
</dbReference>
<dbReference type="AlphaFoldDB" id="A0A8J3ZT16"/>
<dbReference type="EMBL" id="BOPH01000022">
    <property type="protein sequence ID" value="GIJ66951.1"/>
    <property type="molecule type" value="Genomic_DNA"/>
</dbReference>
<evidence type="ECO:0008006" key="3">
    <source>
        <dbReference type="Google" id="ProtNLM"/>
    </source>
</evidence>
<dbReference type="Pfam" id="PF07081">
    <property type="entry name" value="DUF1349"/>
    <property type="match status" value="1"/>
</dbReference>
<protein>
    <recommendedName>
        <fullName evidence="3">DUF1349 domain-containing protein</fullName>
    </recommendedName>
</protein>
<dbReference type="InterPro" id="IPR013320">
    <property type="entry name" value="ConA-like_dom_sf"/>
</dbReference>
<comment type="caution">
    <text evidence="1">The sequence shown here is derived from an EMBL/GenBank/DDBJ whole genome shotgun (WGS) entry which is preliminary data.</text>
</comment>
<keyword evidence="2" id="KW-1185">Reference proteome</keyword>
<evidence type="ECO:0000313" key="2">
    <source>
        <dbReference type="Proteomes" id="UP000635606"/>
    </source>
</evidence>
<dbReference type="RefSeq" id="WP_203926918.1">
    <property type="nucleotide sequence ID" value="NZ_BOPH01000022.1"/>
</dbReference>
<gene>
    <name evidence="1" type="ORF">Voc01_018680</name>
</gene>
<dbReference type="Gene3D" id="2.60.120.200">
    <property type="match status" value="1"/>
</dbReference>
<dbReference type="PANTHER" id="PTHR35332:SF2">
    <property type="entry name" value="REGULATION OF ENOLASE PROTEIN 1"/>
    <property type="match status" value="1"/>
</dbReference>
<organism evidence="1 2">
    <name type="scientific">Virgisporangium ochraceum</name>
    <dbReference type="NCBI Taxonomy" id="65505"/>
    <lineage>
        <taxon>Bacteria</taxon>
        <taxon>Bacillati</taxon>
        <taxon>Actinomycetota</taxon>
        <taxon>Actinomycetes</taxon>
        <taxon>Micromonosporales</taxon>
        <taxon>Micromonosporaceae</taxon>
        <taxon>Virgisporangium</taxon>
    </lineage>
</organism>